<feature type="transmembrane region" description="Helical" evidence="1">
    <location>
        <begin position="101"/>
        <end position="119"/>
    </location>
</feature>
<reference evidence="2" key="1">
    <citation type="submission" date="2016-03" db="EMBL/GenBank/DDBJ databases">
        <authorList>
            <person name="Ploux O."/>
        </authorList>
    </citation>
    <scope>NUCLEOTIDE SEQUENCE</scope>
    <source>
        <strain evidence="2">UC10</strain>
    </source>
</reference>
<feature type="transmembrane region" description="Helical" evidence="1">
    <location>
        <begin position="74"/>
        <end position="95"/>
    </location>
</feature>
<organism evidence="2">
    <name type="scientific">uncultured Stenotrophomonas sp</name>
    <dbReference type="NCBI Taxonomy" id="165438"/>
    <lineage>
        <taxon>Bacteria</taxon>
        <taxon>Pseudomonadati</taxon>
        <taxon>Pseudomonadota</taxon>
        <taxon>Gammaproteobacteria</taxon>
        <taxon>Lysobacterales</taxon>
        <taxon>Lysobacteraceae</taxon>
        <taxon>Stenotrophomonas</taxon>
        <taxon>environmental samples</taxon>
    </lineage>
</organism>
<sequence length="121" mass="12356">MLNSVEAGRRLMLRAAIYPLAAVAVLALAFLLVGPSYALGALVSGLAVVAGGLLAAWVALGGGVQAAGSALARLVMAFVLKTVLVVAVLVLAFVWWQLPPLALLAGIPVALMFQVLALARR</sequence>
<keyword evidence="1" id="KW-0812">Transmembrane</keyword>
<feature type="transmembrane region" description="Helical" evidence="1">
    <location>
        <begin position="39"/>
        <end position="62"/>
    </location>
</feature>
<gene>
    <name evidence="2" type="ORF">STPYR_12896</name>
</gene>
<proteinExistence type="predicted"/>
<accession>A0A1Y5Q6U2</accession>
<dbReference type="EMBL" id="FLTS01000001">
    <property type="protein sequence ID" value="SBV37953.1"/>
    <property type="molecule type" value="Genomic_DNA"/>
</dbReference>
<feature type="transmembrane region" description="Helical" evidence="1">
    <location>
        <begin position="12"/>
        <end position="33"/>
    </location>
</feature>
<evidence type="ECO:0000313" key="2">
    <source>
        <dbReference type="EMBL" id="SBV37953.1"/>
    </source>
</evidence>
<name>A0A1Y5Q6U2_9GAMM</name>
<dbReference type="AlphaFoldDB" id="A0A1Y5Q6U2"/>
<evidence type="ECO:0008006" key="3">
    <source>
        <dbReference type="Google" id="ProtNLM"/>
    </source>
</evidence>
<evidence type="ECO:0000256" key="1">
    <source>
        <dbReference type="SAM" id="Phobius"/>
    </source>
</evidence>
<keyword evidence="1" id="KW-0472">Membrane</keyword>
<protein>
    <recommendedName>
        <fullName evidence="3">ATP synthase protein I</fullName>
    </recommendedName>
</protein>
<keyword evidence="1" id="KW-1133">Transmembrane helix</keyword>